<proteinExistence type="predicted"/>
<keyword evidence="2" id="KW-1185">Reference proteome</keyword>
<gene>
    <name evidence="1" type="ORF">ACFQPE_20895</name>
</gene>
<protein>
    <submittedName>
        <fullName evidence="1">Universal stress protein</fullName>
    </submittedName>
</protein>
<reference evidence="1 2" key="1">
    <citation type="journal article" date="2019" name="Int. J. Syst. Evol. Microbiol.">
        <title>The Global Catalogue of Microorganisms (GCM) 10K type strain sequencing project: providing services to taxonomists for standard genome sequencing and annotation.</title>
        <authorList>
            <consortium name="The Broad Institute Genomics Platform"/>
            <consortium name="The Broad Institute Genome Sequencing Center for Infectious Disease"/>
            <person name="Wu L."/>
            <person name="Ma J."/>
        </authorList>
    </citation>
    <scope>NUCLEOTIDE SEQUENCE [LARGE SCALE GENOMIC DNA]</scope>
    <source>
        <strain evidence="1 2">PSR21</strain>
    </source>
</reference>
<sequence length="149" mass="16359">MTEQTTILAPIRYPLTAQSARTLAVAGRLAHDLAPADLRVLHVNLYQVGNDTQTAELTRAISSTLDGVEASVTTRRGFLVEEVILDEAIQIGADIVVVGANQQATWRQFLSRLLRNDPNVSSFLREHVPDWIEVMEVDTVAETPTAEPV</sequence>
<dbReference type="EMBL" id="JBHTBF010000004">
    <property type="protein sequence ID" value="MFC7319230.1"/>
    <property type="molecule type" value="Genomic_DNA"/>
</dbReference>
<dbReference type="Proteomes" id="UP001596547">
    <property type="component" value="Unassembled WGS sequence"/>
</dbReference>
<dbReference type="InterPro" id="IPR014729">
    <property type="entry name" value="Rossmann-like_a/b/a_fold"/>
</dbReference>
<accession>A0ABD6AFT6</accession>
<evidence type="ECO:0000313" key="1">
    <source>
        <dbReference type="EMBL" id="MFC7319230.1"/>
    </source>
</evidence>
<dbReference type="AlphaFoldDB" id="A0ABD6AFT6"/>
<organism evidence="1 2">
    <name type="scientific">Halomarina halobia</name>
    <dbReference type="NCBI Taxonomy" id="3033386"/>
    <lineage>
        <taxon>Archaea</taxon>
        <taxon>Methanobacteriati</taxon>
        <taxon>Methanobacteriota</taxon>
        <taxon>Stenosarchaea group</taxon>
        <taxon>Halobacteria</taxon>
        <taxon>Halobacteriales</taxon>
        <taxon>Natronomonadaceae</taxon>
        <taxon>Halomarina</taxon>
    </lineage>
</organism>
<dbReference type="RefSeq" id="WP_276306827.1">
    <property type="nucleotide sequence ID" value="NZ_CP119994.1"/>
</dbReference>
<dbReference type="GeneID" id="79317967"/>
<comment type="caution">
    <text evidence="1">The sequence shown here is derived from an EMBL/GenBank/DDBJ whole genome shotgun (WGS) entry which is preliminary data.</text>
</comment>
<name>A0ABD6AFT6_9EURY</name>
<dbReference type="Gene3D" id="3.40.50.620">
    <property type="entry name" value="HUPs"/>
    <property type="match status" value="1"/>
</dbReference>
<evidence type="ECO:0000313" key="2">
    <source>
        <dbReference type="Proteomes" id="UP001596547"/>
    </source>
</evidence>
<dbReference type="SUPFAM" id="SSF52402">
    <property type="entry name" value="Adenine nucleotide alpha hydrolases-like"/>
    <property type="match status" value="1"/>
</dbReference>